<evidence type="ECO:0000313" key="2">
    <source>
        <dbReference type="EMBL" id="CAL4891460.1"/>
    </source>
</evidence>
<dbReference type="AlphaFoldDB" id="A0ABC8VID4"/>
<proteinExistence type="predicted"/>
<evidence type="ECO:0000259" key="1">
    <source>
        <dbReference type="Pfam" id="PF07762"/>
    </source>
</evidence>
<dbReference type="Pfam" id="PF07762">
    <property type="entry name" value="DUF1618"/>
    <property type="match status" value="1"/>
</dbReference>
<dbReference type="PANTHER" id="PTHR33086">
    <property type="entry name" value="OS05G0468200 PROTEIN-RELATED"/>
    <property type="match status" value="1"/>
</dbReference>
<reference evidence="2 3" key="2">
    <citation type="submission" date="2024-10" db="EMBL/GenBank/DDBJ databases">
        <authorList>
            <person name="Ryan C."/>
        </authorList>
    </citation>
    <scope>NUCLEOTIDE SEQUENCE [LARGE SCALE GENOMIC DNA]</scope>
</reference>
<dbReference type="Proteomes" id="UP001497457">
    <property type="component" value="Chromosome 10rd"/>
</dbReference>
<reference evidence="3" key="1">
    <citation type="submission" date="2024-06" db="EMBL/GenBank/DDBJ databases">
        <authorList>
            <person name="Ryan C."/>
        </authorList>
    </citation>
    <scope>NUCLEOTIDE SEQUENCE [LARGE SCALE GENOMIC DNA]</scope>
</reference>
<accession>A0ABC8VID4</accession>
<organism evidence="2 3">
    <name type="scientific">Urochloa decumbens</name>
    <dbReference type="NCBI Taxonomy" id="240449"/>
    <lineage>
        <taxon>Eukaryota</taxon>
        <taxon>Viridiplantae</taxon>
        <taxon>Streptophyta</taxon>
        <taxon>Embryophyta</taxon>
        <taxon>Tracheophyta</taxon>
        <taxon>Spermatophyta</taxon>
        <taxon>Magnoliopsida</taxon>
        <taxon>Liliopsida</taxon>
        <taxon>Poales</taxon>
        <taxon>Poaceae</taxon>
        <taxon>PACMAD clade</taxon>
        <taxon>Panicoideae</taxon>
        <taxon>Panicodae</taxon>
        <taxon>Paniceae</taxon>
        <taxon>Melinidinae</taxon>
        <taxon>Urochloa</taxon>
    </lineage>
</organism>
<keyword evidence="3" id="KW-1185">Reference proteome</keyword>
<sequence>MPAAAQEPWAILAAIPEVAMDKEAAKRAFPPGVDASIAFDEPPRPSVLTVTPEISLPACLGCYPYVAAADRSGLLLLCGSHPMGTDCLKISHHVCDAVTGEVVTLPYPPRNMAFYGANIGLIVKGDAGCLVAALQSARRDGVDTGAAVLLSYKVGDDRRVWRERGINAGVSPAIPRGWFPEGVVSHGGMLWWVDLSNGLLACDPFADEPELLHVPLPTVADELPADSQVNSGARSCVKVSGGRLRYVRIHGGLDAPVVSMWMLVVSTWGPAGRWEWIPESSVPFAAVWMDESYVNTKLPSSIPAIALIHPMDPDRVFFFLGSSIFAVDLQLRKVVGFSKFEMLDPPKSTGRMRSSRFVHAWHYDPSSTRPEFVSACLNQEKVIAAMGSYSGIYRARRRTYNKMVKSFWDLVTKQEQEMEQQRLQLEQQWRQRAMCRDFERRCGISEEIRISLPHLSGRNQNQPSSSK</sequence>
<protein>
    <recommendedName>
        <fullName evidence="1">DUF1618 domain-containing protein</fullName>
    </recommendedName>
</protein>
<feature type="domain" description="DUF1618" evidence="1">
    <location>
        <begin position="192"/>
        <end position="316"/>
    </location>
</feature>
<dbReference type="EMBL" id="OZ075120">
    <property type="protein sequence ID" value="CAL4891460.1"/>
    <property type="molecule type" value="Genomic_DNA"/>
</dbReference>
<dbReference type="InterPro" id="IPR011676">
    <property type="entry name" value="DUF1618"/>
</dbReference>
<gene>
    <name evidence="2" type="ORF">URODEC1_LOCUS3805</name>
</gene>
<evidence type="ECO:0000313" key="3">
    <source>
        <dbReference type="Proteomes" id="UP001497457"/>
    </source>
</evidence>
<name>A0ABC8VID4_9POAL</name>
<dbReference type="PANTHER" id="PTHR33086:SF46">
    <property type="entry name" value="EXPRESSED PROTEIN"/>
    <property type="match status" value="1"/>
</dbReference>